<dbReference type="EMBL" id="JAULSW010000008">
    <property type="protein sequence ID" value="KAK3372003.1"/>
    <property type="molecule type" value="Genomic_DNA"/>
</dbReference>
<comment type="caution">
    <text evidence="2">The sequence shown here is derived from an EMBL/GenBank/DDBJ whole genome shotgun (WGS) entry which is preliminary data.</text>
</comment>
<dbReference type="InterPro" id="IPR029498">
    <property type="entry name" value="HeLo_dom"/>
</dbReference>
<proteinExistence type="predicted"/>
<dbReference type="Gene3D" id="1.10.510.10">
    <property type="entry name" value="Transferase(Phosphotransferase) domain 1"/>
    <property type="match status" value="1"/>
</dbReference>
<dbReference type="PANTHER" id="PTHR37542:SF3">
    <property type="entry name" value="PRION-INHIBITION AND PROPAGATION HELO DOMAIN-CONTAINING PROTEIN"/>
    <property type="match status" value="1"/>
</dbReference>
<evidence type="ECO:0000313" key="2">
    <source>
        <dbReference type="EMBL" id="KAK3372003.1"/>
    </source>
</evidence>
<gene>
    <name evidence="2" type="ORF">B0H63DRAFT_483542</name>
</gene>
<evidence type="ECO:0000259" key="1">
    <source>
        <dbReference type="PROSITE" id="PS50011"/>
    </source>
</evidence>
<protein>
    <recommendedName>
        <fullName evidence="1">Protein kinase domain-containing protein</fullName>
    </recommendedName>
</protein>
<evidence type="ECO:0000313" key="3">
    <source>
        <dbReference type="Proteomes" id="UP001285441"/>
    </source>
</evidence>
<dbReference type="GO" id="GO:0005524">
    <property type="term" value="F:ATP binding"/>
    <property type="evidence" value="ECO:0007669"/>
    <property type="project" value="InterPro"/>
</dbReference>
<name>A0AAE0K8A8_9PEZI</name>
<dbReference type="PANTHER" id="PTHR37542">
    <property type="entry name" value="HELO DOMAIN-CONTAINING PROTEIN-RELATED"/>
    <property type="match status" value="1"/>
</dbReference>
<organism evidence="2 3">
    <name type="scientific">Podospora didyma</name>
    <dbReference type="NCBI Taxonomy" id="330526"/>
    <lineage>
        <taxon>Eukaryota</taxon>
        <taxon>Fungi</taxon>
        <taxon>Dikarya</taxon>
        <taxon>Ascomycota</taxon>
        <taxon>Pezizomycotina</taxon>
        <taxon>Sordariomycetes</taxon>
        <taxon>Sordariomycetidae</taxon>
        <taxon>Sordariales</taxon>
        <taxon>Podosporaceae</taxon>
        <taxon>Podospora</taxon>
    </lineage>
</organism>
<dbReference type="InterPro" id="IPR000719">
    <property type="entry name" value="Prot_kinase_dom"/>
</dbReference>
<keyword evidence="3" id="KW-1185">Reference proteome</keyword>
<dbReference type="InterPro" id="IPR011009">
    <property type="entry name" value="Kinase-like_dom_sf"/>
</dbReference>
<feature type="domain" description="Protein kinase" evidence="1">
    <location>
        <begin position="273"/>
        <end position="576"/>
    </location>
</feature>
<dbReference type="Pfam" id="PF14479">
    <property type="entry name" value="HeLo"/>
    <property type="match status" value="1"/>
</dbReference>
<dbReference type="Proteomes" id="UP001285441">
    <property type="component" value="Unassembled WGS sequence"/>
</dbReference>
<dbReference type="Gene3D" id="1.20.120.1020">
    <property type="entry name" value="Prion-inhibition and propagation, HeLo domain"/>
    <property type="match status" value="1"/>
</dbReference>
<reference evidence="2" key="2">
    <citation type="submission" date="2023-06" db="EMBL/GenBank/DDBJ databases">
        <authorList>
            <consortium name="Lawrence Berkeley National Laboratory"/>
            <person name="Haridas S."/>
            <person name="Hensen N."/>
            <person name="Bonometti L."/>
            <person name="Westerberg I."/>
            <person name="Brannstrom I.O."/>
            <person name="Guillou S."/>
            <person name="Cros-Aarteil S."/>
            <person name="Calhoun S."/>
            <person name="Kuo A."/>
            <person name="Mondo S."/>
            <person name="Pangilinan J."/>
            <person name="Riley R."/>
            <person name="LaButti K."/>
            <person name="Andreopoulos B."/>
            <person name="Lipzen A."/>
            <person name="Chen C."/>
            <person name="Yanf M."/>
            <person name="Daum C."/>
            <person name="Ng V."/>
            <person name="Clum A."/>
            <person name="Steindorff A."/>
            <person name="Ohm R."/>
            <person name="Martin F."/>
            <person name="Silar P."/>
            <person name="Natvig D."/>
            <person name="Lalanne C."/>
            <person name="Gautier V."/>
            <person name="Ament-velasquez S.L."/>
            <person name="Kruys A."/>
            <person name="Hutchinson M.I."/>
            <person name="Powell A.J."/>
            <person name="Barry K."/>
            <person name="Miller A.N."/>
            <person name="Grigoriev I.V."/>
            <person name="Debuchy R."/>
            <person name="Gladieux P."/>
            <person name="Thoren M.H."/>
            <person name="Johannesson H."/>
        </authorList>
    </citation>
    <scope>NUCLEOTIDE SEQUENCE</scope>
    <source>
        <strain evidence="2">CBS 232.78</strain>
    </source>
</reference>
<dbReference type="SUPFAM" id="SSF56112">
    <property type="entry name" value="Protein kinase-like (PK-like)"/>
    <property type="match status" value="1"/>
</dbReference>
<dbReference type="InterPro" id="IPR038305">
    <property type="entry name" value="HeLo_sf"/>
</dbReference>
<dbReference type="AlphaFoldDB" id="A0AAE0K8A8"/>
<dbReference type="GO" id="GO:0004672">
    <property type="term" value="F:protein kinase activity"/>
    <property type="evidence" value="ECO:0007669"/>
    <property type="project" value="InterPro"/>
</dbReference>
<accession>A0AAE0K8A8</accession>
<dbReference type="PROSITE" id="PS50011">
    <property type="entry name" value="PROTEIN_KINASE_DOM"/>
    <property type="match status" value="1"/>
</dbReference>
<reference evidence="2" key="1">
    <citation type="journal article" date="2023" name="Mol. Phylogenet. Evol.">
        <title>Genome-scale phylogeny and comparative genomics of the fungal order Sordariales.</title>
        <authorList>
            <person name="Hensen N."/>
            <person name="Bonometti L."/>
            <person name="Westerberg I."/>
            <person name="Brannstrom I.O."/>
            <person name="Guillou S."/>
            <person name="Cros-Aarteil S."/>
            <person name="Calhoun S."/>
            <person name="Haridas S."/>
            <person name="Kuo A."/>
            <person name="Mondo S."/>
            <person name="Pangilinan J."/>
            <person name="Riley R."/>
            <person name="LaButti K."/>
            <person name="Andreopoulos B."/>
            <person name="Lipzen A."/>
            <person name="Chen C."/>
            <person name="Yan M."/>
            <person name="Daum C."/>
            <person name="Ng V."/>
            <person name="Clum A."/>
            <person name="Steindorff A."/>
            <person name="Ohm R.A."/>
            <person name="Martin F."/>
            <person name="Silar P."/>
            <person name="Natvig D.O."/>
            <person name="Lalanne C."/>
            <person name="Gautier V."/>
            <person name="Ament-Velasquez S.L."/>
            <person name="Kruys A."/>
            <person name="Hutchinson M.I."/>
            <person name="Powell A.J."/>
            <person name="Barry K."/>
            <person name="Miller A.N."/>
            <person name="Grigoriev I.V."/>
            <person name="Debuchy R."/>
            <person name="Gladieux P."/>
            <person name="Hiltunen Thoren M."/>
            <person name="Johannesson H."/>
        </authorList>
    </citation>
    <scope>NUCLEOTIDE SEQUENCE</scope>
    <source>
        <strain evidence="2">CBS 232.78</strain>
    </source>
</reference>
<sequence length="576" mass="64880">MRTVGAPSHFIPTATELFRGCVLAIEYSSIAQDIGDESDLLRTGLEIQKYRLMSWAQRVGLFHDFGGSHTLDWECAYLILKQLWTFLTSADSVQNVFGLTVIEEDAAASAEEQLLGIQKNGVASIISRLMPDYNEAILRIAQEYESPIQRFRWVESTTENKDKLKAFLNGTSILIEELRCLLDSFERAREKEKYLRFLRDVVSLTTTTAEAGQIRELFEAGRHQRKDEQSIGAAAYVKQVRLYLGAAKREDEITPGMASGITGLVIPRPILLVNSLRPWDKGGFRASGREFAMYDGQQVLIQWKLVESAQWEGMKRLAYLLKSLSHDSSFQSLPYLGYYTPESAGRHFGILYSMPGAGTNWDFRSLQDLISSQPYAPLERRVKIMQALAETVLNLHTAGWVHKSIRPENVIFLAPQGSDGNVFLRSRPYVIGYEHGQLDTVESASTGLEANLYRHPQARGTDGEPFQRRFDMYALGCVLVELATWRPLVDVFASYAADGLKERIRSSRETNEAIELPSLEDLFGNEDAKNMLAHQAGQAVLEIIRTSYSVEQAKEGFEWALEDEADVVEMSAHPRL</sequence>